<comment type="caution">
    <text evidence="1">The sequence shown here is derived from an EMBL/GenBank/DDBJ whole genome shotgun (WGS) entry which is preliminary data.</text>
</comment>
<name>A0ABR6HTX1_9SPHN</name>
<dbReference type="Proteomes" id="UP000548685">
    <property type="component" value="Unassembled WGS sequence"/>
</dbReference>
<accession>A0ABR6HTX1</accession>
<sequence>MLRPFLFGVGYTSIERAAPSNDIVGTRDG</sequence>
<evidence type="ECO:0000313" key="2">
    <source>
        <dbReference type="Proteomes" id="UP000548685"/>
    </source>
</evidence>
<dbReference type="EMBL" id="JACICE010000001">
    <property type="protein sequence ID" value="MBB3774102.1"/>
    <property type="molecule type" value="Genomic_DNA"/>
</dbReference>
<reference evidence="1 2" key="1">
    <citation type="submission" date="2020-08" db="EMBL/GenBank/DDBJ databases">
        <title>Genomic Encyclopedia of Type Strains, Phase IV (KMG-IV): sequencing the most valuable type-strain genomes for metagenomic binning, comparative biology and taxonomic classification.</title>
        <authorList>
            <person name="Goeker M."/>
        </authorList>
    </citation>
    <scope>NUCLEOTIDE SEQUENCE [LARGE SCALE GENOMIC DNA]</scope>
    <source>
        <strain evidence="1 2">DSM 8510</strain>
    </source>
</reference>
<keyword evidence="2" id="KW-1185">Reference proteome</keyword>
<protein>
    <submittedName>
        <fullName evidence="1">Uncharacterized protein</fullName>
    </submittedName>
</protein>
<evidence type="ECO:0000313" key="1">
    <source>
        <dbReference type="EMBL" id="MBB3774102.1"/>
    </source>
</evidence>
<proteinExistence type="predicted"/>
<organism evidence="1 2">
    <name type="scientific">Erythrobacter ramosus</name>
    <dbReference type="NCBI Taxonomy" id="35811"/>
    <lineage>
        <taxon>Bacteria</taxon>
        <taxon>Pseudomonadati</taxon>
        <taxon>Pseudomonadota</taxon>
        <taxon>Alphaproteobacteria</taxon>
        <taxon>Sphingomonadales</taxon>
        <taxon>Erythrobacteraceae</taxon>
        <taxon>Erythrobacter/Porphyrobacter group</taxon>
        <taxon>Erythrobacter</taxon>
    </lineage>
</organism>
<gene>
    <name evidence="1" type="ORF">FHS52_000045</name>
</gene>